<reference evidence="2" key="1">
    <citation type="journal article" date="2018" name="Nat. Genet.">
        <title>Extensive intraspecific gene order and gene structural variations between Mo17 and other maize genomes.</title>
        <authorList>
            <person name="Sun S."/>
            <person name="Zhou Y."/>
            <person name="Chen J."/>
            <person name="Shi J."/>
            <person name="Zhao H."/>
            <person name="Zhao H."/>
            <person name="Song W."/>
            <person name="Zhang M."/>
            <person name="Cui Y."/>
            <person name="Dong X."/>
            <person name="Liu H."/>
            <person name="Ma X."/>
            <person name="Jiao Y."/>
            <person name="Wang B."/>
            <person name="Wei X."/>
            <person name="Stein J.C."/>
            <person name="Glaubitz J.C."/>
            <person name="Lu F."/>
            <person name="Yu G."/>
            <person name="Liang C."/>
            <person name="Fengler K."/>
            <person name="Li B."/>
            <person name="Rafalski A."/>
            <person name="Schnable P.S."/>
            <person name="Ware D.H."/>
            <person name="Buckler E.S."/>
            <person name="Lai J."/>
        </authorList>
    </citation>
    <scope>NUCLEOTIDE SEQUENCE [LARGE SCALE GENOMIC DNA]</scope>
    <source>
        <tissue evidence="2">Seedling</tissue>
    </source>
</reference>
<dbReference type="PANTHER" id="PTHR34458:SF5">
    <property type="entry name" value="POLLEN OLE E 1 ALLERGEN AND EXTENSIN FAMILY PROTEIN"/>
    <property type="match status" value="1"/>
</dbReference>
<dbReference type="PANTHER" id="PTHR34458">
    <property type="entry name" value="POLLEN OLE E 1 ALLERGEN AND EXTENSIN FAMILY PROTEIN-RELATED"/>
    <property type="match status" value="1"/>
</dbReference>
<evidence type="ECO:0000313" key="2">
    <source>
        <dbReference type="EMBL" id="PWZ53839.1"/>
    </source>
</evidence>
<evidence type="ECO:0008006" key="3">
    <source>
        <dbReference type="Google" id="ProtNLM"/>
    </source>
</evidence>
<name>A0A317Y5B6_MAIZE</name>
<keyword evidence="1" id="KW-0732">Signal</keyword>
<protein>
    <recommendedName>
        <fullName evidence="3">Phylloplanin</fullName>
    </recommendedName>
</protein>
<dbReference type="EMBL" id="NCVQ01000001">
    <property type="protein sequence ID" value="PWZ53839.1"/>
    <property type="molecule type" value="Genomic_DNA"/>
</dbReference>
<gene>
    <name evidence="2" type="ORF">Zm00014a_039651</name>
</gene>
<evidence type="ECO:0000256" key="1">
    <source>
        <dbReference type="SAM" id="SignalP"/>
    </source>
</evidence>
<sequence length="181" mass="17608">MAPKSLLVVAALLAVVVSACQLPRGATALEASPSTNTNTNTSLIVSGTVPCATGNYIDPATVPSFPNAIVQLVCGGKVVDSATADSAGAFVFSQSSASRDLVAAAMHNLCRVVVVTPLGACDRSLAAAAGTLSAPLKLVGITTGSGSDLGGLGGLIGGIVGLIGAIVGGILNLGTMPFSFV</sequence>
<dbReference type="PROSITE" id="PS51257">
    <property type="entry name" value="PROKAR_LIPOPROTEIN"/>
    <property type="match status" value="1"/>
</dbReference>
<organism evidence="2">
    <name type="scientific">Zea mays</name>
    <name type="common">Maize</name>
    <dbReference type="NCBI Taxonomy" id="4577"/>
    <lineage>
        <taxon>Eukaryota</taxon>
        <taxon>Viridiplantae</taxon>
        <taxon>Streptophyta</taxon>
        <taxon>Embryophyta</taxon>
        <taxon>Tracheophyta</taxon>
        <taxon>Spermatophyta</taxon>
        <taxon>Magnoliopsida</taxon>
        <taxon>Liliopsida</taxon>
        <taxon>Poales</taxon>
        <taxon>Poaceae</taxon>
        <taxon>PACMAD clade</taxon>
        <taxon>Panicoideae</taxon>
        <taxon>Andropogonodae</taxon>
        <taxon>Andropogoneae</taxon>
        <taxon>Tripsacinae</taxon>
        <taxon>Zea</taxon>
    </lineage>
</organism>
<comment type="caution">
    <text evidence="2">The sequence shown here is derived from an EMBL/GenBank/DDBJ whole genome shotgun (WGS) entry which is preliminary data.</text>
</comment>
<feature type="signal peptide" evidence="1">
    <location>
        <begin position="1"/>
        <end position="19"/>
    </location>
</feature>
<accession>A0A317Y5B6</accession>
<proteinExistence type="predicted"/>
<dbReference type="InterPro" id="IPR040404">
    <property type="entry name" value="Phylloplanin-like"/>
</dbReference>
<dbReference type="Proteomes" id="UP000251960">
    <property type="component" value="Chromosome 1"/>
</dbReference>
<dbReference type="ExpressionAtlas" id="A0A317Y5B6">
    <property type="expression patterns" value="baseline and differential"/>
</dbReference>
<dbReference type="AlphaFoldDB" id="A0A317Y5B6"/>
<feature type="chain" id="PRO_5016418056" description="Phylloplanin" evidence="1">
    <location>
        <begin position="20"/>
        <end position="181"/>
    </location>
</feature>